<dbReference type="Pfam" id="PF00884">
    <property type="entry name" value="Sulfatase"/>
    <property type="match status" value="1"/>
</dbReference>
<gene>
    <name evidence="8" type="primary">Ids</name>
    <name evidence="8" type="ORF">Bhyg_17126</name>
</gene>
<feature type="non-terminal residue" evidence="8">
    <location>
        <position position="1"/>
    </location>
</feature>
<feature type="non-terminal residue" evidence="8">
    <location>
        <position position="482"/>
    </location>
</feature>
<accession>A0A9Q0MJM4</accession>
<dbReference type="InterPro" id="IPR035874">
    <property type="entry name" value="IDS"/>
</dbReference>
<reference evidence="8" key="1">
    <citation type="submission" date="2022-07" db="EMBL/GenBank/DDBJ databases">
        <authorList>
            <person name="Trinca V."/>
            <person name="Uliana J.V.C."/>
            <person name="Torres T.T."/>
            <person name="Ward R.J."/>
            <person name="Monesi N."/>
        </authorList>
    </citation>
    <scope>NUCLEOTIDE SEQUENCE</scope>
    <source>
        <strain evidence="8">HSMRA1968</strain>
        <tissue evidence="8">Whole embryos</tissue>
    </source>
</reference>
<evidence type="ECO:0000313" key="8">
    <source>
        <dbReference type="EMBL" id="KAJ6632748.1"/>
    </source>
</evidence>
<organism evidence="8 9">
    <name type="scientific">Pseudolycoriella hygida</name>
    <dbReference type="NCBI Taxonomy" id="35572"/>
    <lineage>
        <taxon>Eukaryota</taxon>
        <taxon>Metazoa</taxon>
        <taxon>Ecdysozoa</taxon>
        <taxon>Arthropoda</taxon>
        <taxon>Hexapoda</taxon>
        <taxon>Insecta</taxon>
        <taxon>Pterygota</taxon>
        <taxon>Neoptera</taxon>
        <taxon>Endopterygota</taxon>
        <taxon>Diptera</taxon>
        <taxon>Nematocera</taxon>
        <taxon>Sciaroidea</taxon>
        <taxon>Sciaridae</taxon>
        <taxon>Pseudolycoriella</taxon>
    </lineage>
</organism>
<dbReference type="InterPro" id="IPR000917">
    <property type="entry name" value="Sulfatase_N"/>
</dbReference>
<dbReference type="GO" id="GO:0046872">
    <property type="term" value="F:metal ion binding"/>
    <property type="evidence" value="ECO:0007669"/>
    <property type="project" value="UniProtKB-KW"/>
</dbReference>
<dbReference type="PANTHER" id="PTHR45953:SF1">
    <property type="entry name" value="IDURONATE 2-SULFATASE"/>
    <property type="match status" value="1"/>
</dbReference>
<evidence type="ECO:0000256" key="1">
    <source>
        <dbReference type="ARBA" id="ARBA00001913"/>
    </source>
</evidence>
<dbReference type="GO" id="GO:0005737">
    <property type="term" value="C:cytoplasm"/>
    <property type="evidence" value="ECO:0007669"/>
    <property type="project" value="TreeGrafter"/>
</dbReference>
<keyword evidence="6" id="KW-0106">Calcium</keyword>
<dbReference type="EMBL" id="WJQU01002536">
    <property type="protein sequence ID" value="KAJ6632748.1"/>
    <property type="molecule type" value="Genomic_DNA"/>
</dbReference>
<feature type="domain" description="Sulfatase N-terminal" evidence="7">
    <location>
        <begin position="8"/>
        <end position="350"/>
    </location>
</feature>
<evidence type="ECO:0000256" key="3">
    <source>
        <dbReference type="ARBA" id="ARBA00022723"/>
    </source>
</evidence>
<comment type="cofactor">
    <cofactor evidence="1">
        <name>Ca(2+)</name>
        <dbReference type="ChEBI" id="CHEBI:29108"/>
    </cofactor>
</comment>
<evidence type="ECO:0000256" key="5">
    <source>
        <dbReference type="ARBA" id="ARBA00022801"/>
    </source>
</evidence>
<keyword evidence="4" id="KW-0732">Signal</keyword>
<dbReference type="GO" id="GO:0004423">
    <property type="term" value="F:iduronate-2-sulfatase activity"/>
    <property type="evidence" value="ECO:0007669"/>
    <property type="project" value="InterPro"/>
</dbReference>
<name>A0A9Q0MJM4_9DIPT</name>
<keyword evidence="5" id="KW-0378">Hydrolase</keyword>
<dbReference type="OrthoDB" id="96314at2759"/>
<evidence type="ECO:0000256" key="4">
    <source>
        <dbReference type="ARBA" id="ARBA00022729"/>
    </source>
</evidence>
<comment type="caution">
    <text evidence="8">The sequence shown here is derived from an EMBL/GenBank/DDBJ whole genome shotgun (WGS) entry which is preliminary data.</text>
</comment>
<comment type="similarity">
    <text evidence="2">Belongs to the sulfatase family.</text>
</comment>
<evidence type="ECO:0000259" key="7">
    <source>
        <dbReference type="Pfam" id="PF00884"/>
    </source>
</evidence>
<dbReference type="Proteomes" id="UP001151699">
    <property type="component" value="Unassembled WGS sequence"/>
</dbReference>
<dbReference type="Gene3D" id="3.40.720.10">
    <property type="entry name" value="Alkaline Phosphatase, subunit A"/>
    <property type="match status" value="1"/>
</dbReference>
<dbReference type="InterPro" id="IPR017850">
    <property type="entry name" value="Alkaline_phosphatase_core_sf"/>
</dbReference>
<evidence type="ECO:0000256" key="2">
    <source>
        <dbReference type="ARBA" id="ARBA00008779"/>
    </source>
</evidence>
<evidence type="ECO:0000313" key="9">
    <source>
        <dbReference type="Proteomes" id="UP001151699"/>
    </source>
</evidence>
<dbReference type="PANTHER" id="PTHR45953">
    <property type="entry name" value="IDURONATE 2-SULFATASE"/>
    <property type="match status" value="1"/>
</dbReference>
<sequence length="482" mass="56140">SARNNNRRNVLLIVCDDLRFLDRDAITPNIDKYSKISLNFKHAYAQQALCAPSRNSFLTSRRPDTLRLFDFNNYWRTFVGNFTTLPQYLKSHNYFTHSIGKIFHPGVSSNFNDDYPLSWSRKPYHPPSEKYMNKRTCPQSGELRKNIFCPVHVKYQPMKTLPDIQSINTARRFLQTPPTRPFFLSVGLHKPHIPFRFPSKYLKYHPLSKFTKPEFNYIPHDLPTVAFNPFNDIRKRDDAISANISFPFGPIPNDFGLRIRQGYYASVTYMDSLIGRLLKEVDWNNTVVALIGDHGWSTGNHGMWAKYSNFDVAVRVPMIIYSPDLTRDNHHVSDNVELLDLFPTIVDLIGLPPLRRCTNKNEILCTEGRSLKNYFDFTFPNKETFAFSQYPRPGPYPSKVPNTDEPKLHEIKIMGCSVKTSRFRYTLWVGYNSTTFTKDFHSVYGEELYDHSIDPDENMNLALRGQFKDLKDELLKLLKINF</sequence>
<proteinExistence type="inferred from homology"/>
<dbReference type="CDD" id="cd16030">
    <property type="entry name" value="iduronate-2-sulfatase"/>
    <property type="match status" value="1"/>
</dbReference>
<dbReference type="SUPFAM" id="SSF53649">
    <property type="entry name" value="Alkaline phosphatase-like"/>
    <property type="match status" value="1"/>
</dbReference>
<keyword evidence="9" id="KW-1185">Reference proteome</keyword>
<dbReference type="AlphaFoldDB" id="A0A9Q0MJM4"/>
<keyword evidence="3" id="KW-0479">Metal-binding</keyword>
<protein>
    <submittedName>
        <fullName evidence="8">Iduronate 2-sulfatase</fullName>
    </submittedName>
</protein>
<evidence type="ECO:0000256" key="6">
    <source>
        <dbReference type="ARBA" id="ARBA00022837"/>
    </source>
</evidence>